<keyword evidence="3" id="KW-1185">Reference proteome</keyword>
<protein>
    <submittedName>
        <fullName evidence="2">Cobalamin biosynthesis protein</fullName>
    </submittedName>
</protein>
<comment type="caution">
    <text evidence="2">The sequence shown here is derived from an EMBL/GenBank/DDBJ whole genome shotgun (WGS) entry which is preliminary data.</text>
</comment>
<evidence type="ECO:0000313" key="2">
    <source>
        <dbReference type="EMBL" id="GAN34769.1"/>
    </source>
</evidence>
<gene>
    <name evidence="2" type="ORF">BROSI_A3312</name>
</gene>
<dbReference type="EMBL" id="BAFN01000001">
    <property type="protein sequence ID" value="GAN34769.1"/>
    <property type="molecule type" value="Genomic_DNA"/>
</dbReference>
<proteinExistence type="predicted"/>
<reference evidence="3" key="1">
    <citation type="journal article" date="2015" name="Genome Announc.">
        <title>Draft Genome Sequence of an Anaerobic Ammonium-Oxidizing Bacterium, "Candidatus Brocadia sinica".</title>
        <authorList>
            <person name="Oshiki M."/>
            <person name="Shinyako-Hata K."/>
            <person name="Satoh H."/>
            <person name="Okabe S."/>
        </authorList>
    </citation>
    <scope>NUCLEOTIDE SEQUENCE [LARGE SCALE GENOMIC DNA]</scope>
    <source>
        <strain evidence="3">JPN1</strain>
    </source>
</reference>
<accession>A0ABQ0K1Y0</accession>
<feature type="coiled-coil region" evidence="1">
    <location>
        <begin position="24"/>
        <end position="51"/>
    </location>
</feature>
<organism evidence="2 3">
    <name type="scientific">Candidatus Brocadia sinica JPN1</name>
    <dbReference type="NCBI Taxonomy" id="1197129"/>
    <lineage>
        <taxon>Bacteria</taxon>
        <taxon>Pseudomonadati</taxon>
        <taxon>Planctomycetota</taxon>
        <taxon>Candidatus Brocadiia</taxon>
        <taxon>Candidatus Brocadiales</taxon>
        <taxon>Candidatus Brocadiaceae</taxon>
        <taxon>Candidatus Brocadia</taxon>
    </lineage>
</organism>
<keyword evidence="1" id="KW-0175">Coiled coil</keyword>
<name>A0ABQ0K1Y0_9BACT</name>
<evidence type="ECO:0000313" key="3">
    <source>
        <dbReference type="Proteomes" id="UP000032309"/>
    </source>
</evidence>
<dbReference type="RefSeq" id="WP_052564727.1">
    <property type="nucleotide sequence ID" value="NZ_BAFN01000001.1"/>
</dbReference>
<evidence type="ECO:0000256" key="1">
    <source>
        <dbReference type="SAM" id="Coils"/>
    </source>
</evidence>
<sequence>MIKEDKSMEEIHKIMEDLHNKRAKMSTEEIIKEMKESAEKIKKEYNTKLKRPVPLTKRPHVISSDR</sequence>
<dbReference type="Proteomes" id="UP000032309">
    <property type="component" value="Unassembled WGS sequence"/>
</dbReference>